<evidence type="ECO:0000313" key="1">
    <source>
        <dbReference type="EMBL" id="PAP94308.1"/>
    </source>
</evidence>
<keyword evidence="2" id="KW-1185">Reference proteome</keyword>
<dbReference type="OrthoDB" id="8091227at2"/>
<organism evidence="1 2">
    <name type="scientific">Mesorhizobium wenxiniae</name>
    <dbReference type="NCBI Taxonomy" id="2014805"/>
    <lineage>
        <taxon>Bacteria</taxon>
        <taxon>Pseudomonadati</taxon>
        <taxon>Pseudomonadota</taxon>
        <taxon>Alphaproteobacteria</taxon>
        <taxon>Hyphomicrobiales</taxon>
        <taxon>Phyllobacteriaceae</taxon>
        <taxon>Mesorhizobium</taxon>
    </lineage>
</organism>
<dbReference type="EMBL" id="NPKH01000023">
    <property type="protein sequence ID" value="PAP94308.1"/>
    <property type="molecule type" value="Genomic_DNA"/>
</dbReference>
<proteinExistence type="predicted"/>
<name>A0A271KEU6_9HYPH</name>
<protein>
    <submittedName>
        <fullName evidence="1">Uncharacterized protein</fullName>
    </submittedName>
</protein>
<accession>A0A271KEU6</accession>
<dbReference type="RefSeq" id="WP_095519796.1">
    <property type="nucleotide sequence ID" value="NZ_NPKH01000023.1"/>
</dbReference>
<dbReference type="AlphaFoldDB" id="A0A271KEU6"/>
<dbReference type="Proteomes" id="UP000215931">
    <property type="component" value="Unassembled WGS sequence"/>
</dbReference>
<reference evidence="1 2" key="1">
    <citation type="submission" date="2017-08" db="EMBL/GenBank/DDBJ databases">
        <title>Mesorhizobium wenxinae sp. nov., a novel rhizobial species isolated from root nodules of chickpea (Cicer arietinum L.).</title>
        <authorList>
            <person name="Zhang J."/>
        </authorList>
    </citation>
    <scope>NUCLEOTIDE SEQUENCE [LARGE SCALE GENOMIC DNA]</scope>
    <source>
        <strain evidence="2">WYCCWR 10019</strain>
    </source>
</reference>
<sequence length="60" mass="6746">MSRSSDDTISPQLRLAIDRKIASLLTAIEQEKVPGRLTNLAIQLQNALVEKRRCKAKKVE</sequence>
<comment type="caution">
    <text evidence="1">The sequence shown here is derived from an EMBL/GenBank/DDBJ whole genome shotgun (WGS) entry which is preliminary data.</text>
</comment>
<evidence type="ECO:0000313" key="2">
    <source>
        <dbReference type="Proteomes" id="UP000215931"/>
    </source>
</evidence>
<gene>
    <name evidence="1" type="ORF">CIT31_18585</name>
</gene>